<dbReference type="AlphaFoldDB" id="A0AAV2HGY6"/>
<keyword evidence="6" id="KW-1185">Reference proteome</keyword>
<evidence type="ECO:0000256" key="1">
    <source>
        <dbReference type="ARBA" id="ARBA00006926"/>
    </source>
</evidence>
<reference evidence="5 6" key="1">
    <citation type="submission" date="2024-04" db="EMBL/GenBank/DDBJ databases">
        <authorList>
            <consortium name="Genoscope - CEA"/>
            <person name="William W."/>
        </authorList>
    </citation>
    <scope>NUCLEOTIDE SEQUENCE [LARGE SCALE GENOMIC DNA]</scope>
</reference>
<comment type="caution">
    <text evidence="5">The sequence shown here is derived from an EMBL/GenBank/DDBJ whole genome shotgun (WGS) entry which is preliminary data.</text>
</comment>
<keyword evidence="4" id="KW-0732">Signal</keyword>
<protein>
    <recommendedName>
        <fullName evidence="7">Glutathione peroxidase</fullName>
    </recommendedName>
</protein>
<comment type="similarity">
    <text evidence="1">Belongs to the glutathione peroxidase family.</text>
</comment>
<feature type="chain" id="PRO_5043550659" description="Glutathione peroxidase" evidence="4">
    <location>
        <begin position="25"/>
        <end position="72"/>
    </location>
</feature>
<accession>A0AAV2HGY6</accession>
<evidence type="ECO:0000256" key="2">
    <source>
        <dbReference type="ARBA" id="ARBA00022559"/>
    </source>
</evidence>
<evidence type="ECO:0000313" key="6">
    <source>
        <dbReference type="Proteomes" id="UP001497497"/>
    </source>
</evidence>
<name>A0AAV2HGY6_LYMST</name>
<evidence type="ECO:0008006" key="7">
    <source>
        <dbReference type="Google" id="ProtNLM"/>
    </source>
</evidence>
<dbReference type="Gene3D" id="3.40.30.10">
    <property type="entry name" value="Glutaredoxin"/>
    <property type="match status" value="1"/>
</dbReference>
<dbReference type="InterPro" id="IPR000889">
    <property type="entry name" value="Glutathione_peroxidase"/>
</dbReference>
<dbReference type="SUPFAM" id="SSF52833">
    <property type="entry name" value="Thioredoxin-like"/>
    <property type="match status" value="1"/>
</dbReference>
<proteinExistence type="inferred from homology"/>
<evidence type="ECO:0000313" key="5">
    <source>
        <dbReference type="EMBL" id="CAL1532645.1"/>
    </source>
</evidence>
<keyword evidence="2" id="KW-0575">Peroxidase</keyword>
<dbReference type="EMBL" id="CAXITT010000121">
    <property type="protein sequence ID" value="CAL1532645.1"/>
    <property type="molecule type" value="Genomic_DNA"/>
</dbReference>
<gene>
    <name evidence="5" type="ORF">GSLYS_00006663001</name>
</gene>
<keyword evidence="3" id="KW-0560">Oxidoreductase</keyword>
<feature type="signal peptide" evidence="4">
    <location>
        <begin position="1"/>
        <end position="24"/>
    </location>
</feature>
<organism evidence="5 6">
    <name type="scientific">Lymnaea stagnalis</name>
    <name type="common">Great pond snail</name>
    <name type="synonym">Helix stagnalis</name>
    <dbReference type="NCBI Taxonomy" id="6523"/>
    <lineage>
        <taxon>Eukaryota</taxon>
        <taxon>Metazoa</taxon>
        <taxon>Spiralia</taxon>
        <taxon>Lophotrochozoa</taxon>
        <taxon>Mollusca</taxon>
        <taxon>Gastropoda</taxon>
        <taxon>Heterobranchia</taxon>
        <taxon>Euthyneura</taxon>
        <taxon>Panpulmonata</taxon>
        <taxon>Hygrophila</taxon>
        <taxon>Lymnaeoidea</taxon>
        <taxon>Lymnaeidae</taxon>
        <taxon>Lymnaea</taxon>
    </lineage>
</organism>
<dbReference type="InterPro" id="IPR036249">
    <property type="entry name" value="Thioredoxin-like_sf"/>
</dbReference>
<evidence type="ECO:0000256" key="4">
    <source>
        <dbReference type="SAM" id="SignalP"/>
    </source>
</evidence>
<dbReference type="PROSITE" id="PS51355">
    <property type="entry name" value="GLUTATHIONE_PEROXID_3"/>
    <property type="match status" value="1"/>
</dbReference>
<evidence type="ECO:0000256" key="3">
    <source>
        <dbReference type="ARBA" id="ARBA00023002"/>
    </source>
</evidence>
<dbReference type="GO" id="GO:0004601">
    <property type="term" value="F:peroxidase activity"/>
    <property type="evidence" value="ECO:0007669"/>
    <property type="project" value="UniProtKB-KW"/>
</dbReference>
<dbReference type="Proteomes" id="UP001497497">
    <property type="component" value="Unassembled WGS sequence"/>
</dbReference>
<sequence length="72" mass="7893">MPWPTVNTGGLLATFCGLLAAVQAGVMMDCNQPANDNRTIYDYSLMDVHNIRTISLNDYKGKVVLIVNVATY</sequence>
<dbReference type="GO" id="GO:0006979">
    <property type="term" value="P:response to oxidative stress"/>
    <property type="evidence" value="ECO:0007669"/>
    <property type="project" value="InterPro"/>
</dbReference>